<proteinExistence type="predicted"/>
<dbReference type="Pfam" id="PF18909">
    <property type="entry name" value="dGTP_diPhyd_N"/>
    <property type="match status" value="1"/>
</dbReference>
<dbReference type="OrthoDB" id="10560at10239"/>
<dbReference type="GeneID" id="22277675"/>
<dbReference type="EMBL" id="KM247287">
    <property type="protein sequence ID" value="AIM40528.1"/>
    <property type="molecule type" value="Genomic_DNA"/>
</dbReference>
<reference evidence="2 3" key="1">
    <citation type="submission" date="2014-07" db="EMBL/GenBank/DDBJ databases">
        <title>Synergy as a Rationale for Phage Therapy using Phage Cocktails.</title>
        <authorList>
            <person name="Schmerer M."/>
            <person name="Molineux I.J."/>
            <person name="Bull J.J."/>
        </authorList>
    </citation>
    <scope>NUCLEOTIDE SEQUENCE [LARGE SCALE GENOMIC DNA]</scope>
</reference>
<protein>
    <recommendedName>
        <fullName evidence="1">dATP/dGTP diphosphohydrolase N-terminal domain-containing protein</fullName>
    </recommendedName>
</protein>
<feature type="domain" description="dATP/dGTP diphosphohydrolase N-terminal" evidence="1">
    <location>
        <begin position="116"/>
        <end position="211"/>
    </location>
</feature>
<evidence type="ECO:0000313" key="2">
    <source>
        <dbReference type="EMBL" id="AIM40528.1"/>
    </source>
</evidence>
<dbReference type="InterPro" id="IPR044038">
    <property type="entry name" value="dATP/dGTP_diPOhydrolase_N"/>
</dbReference>
<accession>A0A088F6H4</accession>
<dbReference type="KEGG" id="vg:22277675"/>
<sequence length="218" mass="24354">MFTQMLSMMALTIRSLEVRRMGKKGQKFCLDINREYHDKLLNELRDNGAILTYDEPYDVPNDSRDYYTCVYNGKKILLILEPYEVQEVETAFIPVDPYDPAHDVEVAVANSSGPGGMKYDGGKPRMALLFDGCPNALAAVGEVLTFGAQKYAAHSWQTVPEGQERYKSALIRHLLAVGNGEELDSESGLHHLAHAACNALFILELELRKRNESLSKSA</sequence>
<name>A0A088F6H4_9CAUD</name>
<keyword evidence="3" id="KW-1185">Reference proteome</keyword>
<organism evidence="2 3">
    <name type="scientific">Escherichia phage J8-65</name>
    <dbReference type="NCBI Taxonomy" id="1536597"/>
    <lineage>
        <taxon>Viruses</taxon>
        <taxon>Duplodnaviria</taxon>
        <taxon>Heunggongvirae</taxon>
        <taxon>Uroviricota</taxon>
        <taxon>Caudoviricetes</taxon>
        <taxon>Autographivirales</taxon>
        <taxon>Autoscriptoviridae</taxon>
        <taxon>Stentvirinae</taxon>
        <taxon>Bonnellvirus</taxon>
        <taxon>Bonnellvirus smaasur</taxon>
        <taxon>Bonnellvirus J865</taxon>
    </lineage>
</organism>
<dbReference type="RefSeq" id="YP_009101375.1">
    <property type="nucleotide sequence ID" value="NC_025445.1"/>
</dbReference>
<evidence type="ECO:0000259" key="1">
    <source>
        <dbReference type="Pfam" id="PF18909"/>
    </source>
</evidence>
<dbReference type="Proteomes" id="UP000029367">
    <property type="component" value="Segment"/>
</dbReference>
<evidence type="ECO:0000313" key="3">
    <source>
        <dbReference type="Proteomes" id="UP000029367"/>
    </source>
</evidence>